<dbReference type="InterPro" id="IPR000587">
    <property type="entry name" value="Creatinase_N"/>
</dbReference>
<dbReference type="PANTHER" id="PTHR46112">
    <property type="entry name" value="AMINOPEPTIDASE"/>
    <property type="match status" value="1"/>
</dbReference>
<protein>
    <recommendedName>
        <fullName evidence="6">Peptidase M24 domain-containing protein</fullName>
    </recommendedName>
</protein>
<organism evidence="5">
    <name type="scientific">marine metagenome</name>
    <dbReference type="NCBI Taxonomy" id="408172"/>
    <lineage>
        <taxon>unclassified sequences</taxon>
        <taxon>metagenomes</taxon>
        <taxon>ecological metagenomes</taxon>
    </lineage>
</organism>
<keyword evidence="1" id="KW-0479">Metal-binding</keyword>
<dbReference type="Pfam" id="PF00557">
    <property type="entry name" value="Peptidase_M24"/>
    <property type="match status" value="1"/>
</dbReference>
<keyword evidence="2" id="KW-0378">Hydrolase</keyword>
<reference evidence="5" key="1">
    <citation type="submission" date="2018-05" db="EMBL/GenBank/DDBJ databases">
        <authorList>
            <person name="Lanie J.A."/>
            <person name="Ng W.-L."/>
            <person name="Kazmierczak K.M."/>
            <person name="Andrzejewski T.M."/>
            <person name="Davidsen T.M."/>
            <person name="Wayne K.J."/>
            <person name="Tettelin H."/>
            <person name="Glass J.I."/>
            <person name="Rusch D."/>
            <person name="Podicherti R."/>
            <person name="Tsui H.-C.T."/>
            <person name="Winkler M.E."/>
        </authorList>
    </citation>
    <scope>NUCLEOTIDE SEQUENCE</scope>
</reference>
<dbReference type="PROSITE" id="PS00491">
    <property type="entry name" value="PROLINE_PEPTIDASE"/>
    <property type="match status" value="1"/>
</dbReference>
<evidence type="ECO:0000259" key="3">
    <source>
        <dbReference type="Pfam" id="PF00557"/>
    </source>
</evidence>
<dbReference type="SUPFAM" id="SSF53092">
    <property type="entry name" value="Creatinase/prolidase N-terminal domain"/>
    <property type="match status" value="1"/>
</dbReference>
<gene>
    <name evidence="5" type="ORF">METZ01_LOCUS56388</name>
</gene>
<dbReference type="InterPro" id="IPR000994">
    <property type="entry name" value="Pept_M24"/>
</dbReference>
<dbReference type="InterPro" id="IPR050659">
    <property type="entry name" value="Peptidase_M24B"/>
</dbReference>
<dbReference type="InterPro" id="IPR001131">
    <property type="entry name" value="Peptidase_M24B_aminopep-P_CS"/>
</dbReference>
<evidence type="ECO:0000256" key="1">
    <source>
        <dbReference type="ARBA" id="ARBA00022723"/>
    </source>
</evidence>
<feature type="domain" description="Creatinase N-terminal" evidence="4">
    <location>
        <begin position="4"/>
        <end position="137"/>
    </location>
</feature>
<proteinExistence type="predicted"/>
<dbReference type="EMBL" id="UINC01003122">
    <property type="protein sequence ID" value="SVA03534.1"/>
    <property type="molecule type" value="Genomic_DNA"/>
</dbReference>
<dbReference type="Gene3D" id="3.90.230.10">
    <property type="entry name" value="Creatinase/methionine aminopeptidase superfamily"/>
    <property type="match status" value="1"/>
</dbReference>
<dbReference type="InterPro" id="IPR029149">
    <property type="entry name" value="Creatin/AminoP/Spt16_N"/>
</dbReference>
<dbReference type="InterPro" id="IPR036005">
    <property type="entry name" value="Creatinase/aminopeptidase-like"/>
</dbReference>
<evidence type="ECO:0000259" key="4">
    <source>
        <dbReference type="Pfam" id="PF01321"/>
    </source>
</evidence>
<evidence type="ECO:0000313" key="5">
    <source>
        <dbReference type="EMBL" id="SVA03534.1"/>
    </source>
</evidence>
<dbReference type="GO" id="GO:0046872">
    <property type="term" value="F:metal ion binding"/>
    <property type="evidence" value="ECO:0007669"/>
    <property type="project" value="UniProtKB-KW"/>
</dbReference>
<accession>A0A381SJB6</accession>
<sequence>MKSRIDKIMKAMQKGNLDAIAVIAGPNMAYLTGGDFFLMERPTVLIFSKNQRPLAILPSLEVDSFKALNFDSEIVAWKDSEGYLDAFVKAGKIIGKVEKIGVEGQRMRVFEFNAMKHGFPNAEIVNAHNEIASIRLCKDESEIQNLKKAIKISEDALEEILKNVKEGITESELAQMLIVEQYNRGAHGIAVHPLVLIGGNSSLPHGHAGNRKLKIGDALLFDFGCIYNGYISDFTRTYFFKEASDSFRKIYAVVKEANEIGRSLVKIGTSLHDVDDRVTKYLEDSPYSNFIVHRTGHGLGMEVHEDPSVVRGNHQNLQKGMVITIEPGLYDKGNVGIRIEDNVVVTENGHESLTVLPRELIVL</sequence>
<dbReference type="SUPFAM" id="SSF55920">
    <property type="entry name" value="Creatinase/aminopeptidase"/>
    <property type="match status" value="1"/>
</dbReference>
<evidence type="ECO:0000256" key="2">
    <source>
        <dbReference type="ARBA" id="ARBA00022801"/>
    </source>
</evidence>
<feature type="domain" description="Peptidase M24" evidence="3">
    <location>
        <begin position="145"/>
        <end position="347"/>
    </location>
</feature>
<dbReference type="AlphaFoldDB" id="A0A381SJB6"/>
<dbReference type="Gene3D" id="3.40.350.10">
    <property type="entry name" value="Creatinase/prolidase N-terminal domain"/>
    <property type="match status" value="1"/>
</dbReference>
<evidence type="ECO:0008006" key="6">
    <source>
        <dbReference type="Google" id="ProtNLM"/>
    </source>
</evidence>
<dbReference type="Pfam" id="PF01321">
    <property type="entry name" value="Creatinase_N"/>
    <property type="match status" value="1"/>
</dbReference>
<dbReference type="GO" id="GO:0016787">
    <property type="term" value="F:hydrolase activity"/>
    <property type="evidence" value="ECO:0007669"/>
    <property type="project" value="UniProtKB-KW"/>
</dbReference>
<name>A0A381SJB6_9ZZZZ</name>
<dbReference type="PANTHER" id="PTHR46112:SF3">
    <property type="entry name" value="AMINOPEPTIDASE YPDF"/>
    <property type="match status" value="1"/>
</dbReference>